<dbReference type="Proteomes" id="UP000001351">
    <property type="component" value="Chromosome"/>
</dbReference>
<accession>E3FGE9</accession>
<sequence>MERLEWIRGRLVEQGRADLARLDVQPKALWRHPWLSDRTMREAQTRTICNGCIASGFCILAGRVAKVSGALPSIVGSHPKMSNWPLKEQEGQAPSVVCGRIAR</sequence>
<name>E3FGE9_STIAD</name>
<evidence type="ECO:0000313" key="2">
    <source>
        <dbReference type="Proteomes" id="UP000001351"/>
    </source>
</evidence>
<dbReference type="HOGENOM" id="CLU_2262118_0_0_7"/>
<dbReference type="AlphaFoldDB" id="E3FGE9"/>
<organism evidence="1 2">
    <name type="scientific">Stigmatella aurantiaca (strain DW4/3-1)</name>
    <dbReference type="NCBI Taxonomy" id="378806"/>
    <lineage>
        <taxon>Bacteria</taxon>
        <taxon>Pseudomonadati</taxon>
        <taxon>Myxococcota</taxon>
        <taxon>Myxococcia</taxon>
        <taxon>Myxococcales</taxon>
        <taxon>Cystobacterineae</taxon>
        <taxon>Archangiaceae</taxon>
        <taxon>Stigmatella</taxon>
    </lineage>
</organism>
<dbReference type="EMBL" id="CP002271">
    <property type="protein sequence ID" value="ADO70284.1"/>
    <property type="molecule type" value="Genomic_DNA"/>
</dbReference>
<keyword evidence="2" id="KW-1185">Reference proteome</keyword>
<dbReference type="STRING" id="378806.STAUR_2480"/>
<proteinExistence type="predicted"/>
<dbReference type="KEGG" id="sur:STAUR_2480"/>
<evidence type="ECO:0000313" key="1">
    <source>
        <dbReference type="EMBL" id="ADO70284.1"/>
    </source>
</evidence>
<protein>
    <submittedName>
        <fullName evidence="1">Uncharacterized protein</fullName>
    </submittedName>
</protein>
<reference evidence="1 2" key="1">
    <citation type="journal article" date="2011" name="Mol. Biol. Evol.">
        <title>Comparative genomic analysis of fruiting body formation in Myxococcales.</title>
        <authorList>
            <person name="Huntley S."/>
            <person name="Hamann N."/>
            <person name="Wegener-Feldbrugge S."/>
            <person name="Treuner-Lange A."/>
            <person name="Kube M."/>
            <person name="Reinhardt R."/>
            <person name="Klages S."/>
            <person name="Muller R."/>
            <person name="Ronning C.M."/>
            <person name="Nierman W.C."/>
            <person name="Sogaard-Andersen L."/>
        </authorList>
    </citation>
    <scope>NUCLEOTIDE SEQUENCE [LARGE SCALE GENOMIC DNA]</scope>
    <source>
        <strain evidence="1 2">DW4/3-1</strain>
    </source>
</reference>
<gene>
    <name evidence="1" type="ordered locus">STAUR_2480</name>
</gene>